<comment type="caution">
    <text evidence="2">The sequence shown here is derived from an EMBL/GenBank/DDBJ whole genome shotgun (WGS) entry which is preliminary data.</text>
</comment>
<dbReference type="Gene3D" id="3.90.320.10">
    <property type="match status" value="1"/>
</dbReference>
<accession>A0ABU9B2M8</accession>
<protein>
    <submittedName>
        <fullName evidence="2">PD-(D/E)XK nuclease family protein</fullName>
    </submittedName>
</protein>
<keyword evidence="3" id="KW-1185">Reference proteome</keyword>
<reference evidence="2 3" key="1">
    <citation type="submission" date="2024-04" db="EMBL/GenBank/DDBJ databases">
        <title>Luteolibacter sp. isolated from soil.</title>
        <authorList>
            <person name="An J."/>
        </authorList>
    </citation>
    <scope>NUCLEOTIDE SEQUENCE [LARGE SCALE GENOMIC DNA]</scope>
    <source>
        <strain evidence="2 3">Y139</strain>
    </source>
</reference>
<organism evidence="2 3">
    <name type="scientific">Luteolibacter soli</name>
    <dbReference type="NCBI Taxonomy" id="3135280"/>
    <lineage>
        <taxon>Bacteria</taxon>
        <taxon>Pseudomonadati</taxon>
        <taxon>Verrucomicrobiota</taxon>
        <taxon>Verrucomicrobiia</taxon>
        <taxon>Verrucomicrobiales</taxon>
        <taxon>Verrucomicrobiaceae</taxon>
        <taxon>Luteolibacter</taxon>
    </lineage>
</organism>
<evidence type="ECO:0000259" key="1">
    <source>
        <dbReference type="Pfam" id="PF12705"/>
    </source>
</evidence>
<proteinExistence type="predicted"/>
<dbReference type="RefSeq" id="WP_341408066.1">
    <property type="nucleotide sequence ID" value="NZ_JBBUKT010000018.1"/>
</dbReference>
<dbReference type="InterPro" id="IPR038726">
    <property type="entry name" value="PDDEXK_AddAB-type"/>
</dbReference>
<feature type="domain" description="PD-(D/E)XK endonuclease-like" evidence="1">
    <location>
        <begin position="19"/>
        <end position="262"/>
    </location>
</feature>
<evidence type="ECO:0000313" key="2">
    <source>
        <dbReference type="EMBL" id="MEK7954298.1"/>
    </source>
</evidence>
<gene>
    <name evidence="2" type="ORF">WKV53_27525</name>
</gene>
<dbReference type="Pfam" id="PF12705">
    <property type="entry name" value="PDDEXK_1"/>
    <property type="match status" value="1"/>
</dbReference>
<sequence>MIGLVDPHHAPPSRLPAYISASAAKSYLACSLRFFFGRVLEIRKPTTPSLHLGKAVHAALQAFHLARWRGTDDSPAVIAAAFEDSFVRIELEEGPVRWKEGEREKSRLAGLRVVAAYLDSPDALKSKPRGVEVSITETIPGLQVPLTGVLDLVTDVFAPVDFKSAAAKPDKRHAAFDHELQLVAYQLLLEAATGEDPPSLDLIFLVKTKIPQVIRISSPPADHRRKDRVIRMIDTAVTGIVEGRFHPQPGMTCLGCQYRNECKAWPALPKRRAP</sequence>
<dbReference type="Proteomes" id="UP001371305">
    <property type="component" value="Unassembled WGS sequence"/>
</dbReference>
<name>A0ABU9B2M8_9BACT</name>
<dbReference type="EMBL" id="JBBUKT010000018">
    <property type="protein sequence ID" value="MEK7954298.1"/>
    <property type="molecule type" value="Genomic_DNA"/>
</dbReference>
<evidence type="ECO:0000313" key="3">
    <source>
        <dbReference type="Proteomes" id="UP001371305"/>
    </source>
</evidence>
<dbReference type="InterPro" id="IPR011604">
    <property type="entry name" value="PDDEXK-like_dom_sf"/>
</dbReference>